<keyword evidence="1" id="KW-0175">Coiled coil</keyword>
<dbReference type="STRING" id="1157962.A0A250X329"/>
<feature type="compositionally biased region" description="Acidic residues" evidence="2">
    <location>
        <begin position="218"/>
        <end position="230"/>
    </location>
</feature>
<feature type="compositionally biased region" description="Basic and acidic residues" evidence="2">
    <location>
        <begin position="54"/>
        <end position="66"/>
    </location>
</feature>
<feature type="compositionally biased region" description="Basic and acidic residues" evidence="2">
    <location>
        <begin position="141"/>
        <end position="151"/>
    </location>
</feature>
<evidence type="ECO:0000256" key="2">
    <source>
        <dbReference type="SAM" id="MobiDB-lite"/>
    </source>
</evidence>
<proteinExistence type="predicted"/>
<accession>A0A250X329</accession>
<sequence length="913" mass="104658">MEQSEVKEASTAEQESSKTKGEGKRTSFSGDEGSSRVTPKKSSKNEIGTIDEDSISRDDDKVGRKESKSKKKGSKQGGPEAPSDEDDVKKTPSKSKTMKKNAKDEVDSEGEEFPESGKKKKKIRSRSRDPEAGRSPPRRNRSPDGGEEGGRKMKKGSSLSPHKPSKEKYEDYSDDFDDYESVGDRYDRRGRRSRSPHRDSRPYRDGGDRRRDVVDYDSNYEDEDVYDYDDDVRPYYDGDISAWGRRQDPGFYSRDSGSVSSDYTMSSGLSPRGEQTRRPFDVEGAKKTLAYNAGLFGKAQALRRAGQAPKTLGIADDLPDRFAYQQLQQLAGMAEKVQKAIQHNKRVFEKRVLTEDLQILKKVFHGWRAARYGTLAKQQLLQRVLARMMRSRLAKAFFAWKDRFGQIDKSFAMRRKLQATISKGRLRRSFLGWHKLVQDRWWKNQLETRDSRIHLLEKKITGYELRPILVIRRRRLDAILTAWFNLSVERRRRRIRFEKAGRHLLNRQLGAAWNTWYAYHLECKRHGDLLSKAAGRMKNLKLFQAWNKWMDIIIEKREHELKAGKALKHWKNQGLSKAWGTWWQHVLWRRDKKKIMARWKQPLKAKAFYTWIDHVQWRKRMRVVLDRTARRFRNSTISKAWDAWRAAVESSKTDFHLTKKEELAVQVKALQEENERLRRDNERFVRLIDSGEWGRGRVAELVSAGEVLKGERDALMKLIQSMRKEYEAVQGAKGAQEDELKRLKERMLLGGAARNKMLVKGASSYNALKRAIKQDLVDGGATTSQADPNLLYEIDKLSMERVSVFPDGDINIEAVASAPGTAAFSRPVSAAQGVRGSQGPVYPMNVPPGLPGRNARPSARTVEILNRLQGLTPAELDRVEERLRAEALARAGQHGENRPAGLASTAPRETRAR</sequence>
<keyword evidence="4" id="KW-1185">Reference proteome</keyword>
<gene>
    <name evidence="3" type="ORF">CEUSTIGMA_g4900.t1</name>
</gene>
<dbReference type="Proteomes" id="UP000232323">
    <property type="component" value="Unassembled WGS sequence"/>
</dbReference>
<feature type="coiled-coil region" evidence="1">
    <location>
        <begin position="660"/>
        <end position="687"/>
    </location>
</feature>
<dbReference type="EMBL" id="BEGY01000025">
    <property type="protein sequence ID" value="GAX77456.1"/>
    <property type="molecule type" value="Genomic_DNA"/>
</dbReference>
<feature type="region of interest" description="Disordered" evidence="2">
    <location>
        <begin position="1"/>
        <end position="232"/>
    </location>
</feature>
<feature type="compositionally biased region" description="Acidic residues" evidence="2">
    <location>
        <begin position="172"/>
        <end position="181"/>
    </location>
</feature>
<feature type="region of interest" description="Disordered" evidence="2">
    <location>
        <begin position="889"/>
        <end position="913"/>
    </location>
</feature>
<evidence type="ECO:0008006" key="5">
    <source>
        <dbReference type="Google" id="ProtNLM"/>
    </source>
</evidence>
<feature type="compositionally biased region" description="Basic residues" evidence="2">
    <location>
        <begin position="91"/>
        <end position="100"/>
    </location>
</feature>
<reference evidence="3 4" key="1">
    <citation type="submission" date="2017-08" db="EMBL/GenBank/DDBJ databases">
        <title>Acidophilic green algal genome provides insights into adaptation to an acidic environment.</title>
        <authorList>
            <person name="Hirooka S."/>
            <person name="Hirose Y."/>
            <person name="Kanesaki Y."/>
            <person name="Higuchi S."/>
            <person name="Fujiwara T."/>
            <person name="Onuma R."/>
            <person name="Era A."/>
            <person name="Ohbayashi R."/>
            <person name="Uzuka A."/>
            <person name="Nozaki H."/>
            <person name="Yoshikawa H."/>
            <person name="Miyagishima S.Y."/>
        </authorList>
    </citation>
    <scope>NUCLEOTIDE SEQUENCE [LARGE SCALE GENOMIC DNA]</scope>
    <source>
        <strain evidence="3 4">NIES-2499</strain>
    </source>
</reference>
<name>A0A250X329_9CHLO</name>
<evidence type="ECO:0000313" key="4">
    <source>
        <dbReference type="Proteomes" id="UP000232323"/>
    </source>
</evidence>
<feature type="compositionally biased region" description="Basic and acidic residues" evidence="2">
    <location>
        <begin position="1"/>
        <end position="25"/>
    </location>
</feature>
<feature type="region of interest" description="Disordered" evidence="2">
    <location>
        <begin position="246"/>
        <end position="278"/>
    </location>
</feature>
<feature type="region of interest" description="Disordered" evidence="2">
    <location>
        <begin position="831"/>
        <end position="855"/>
    </location>
</feature>
<feature type="compositionally biased region" description="Basic and acidic residues" evidence="2">
    <location>
        <begin position="196"/>
        <end position="214"/>
    </location>
</feature>
<evidence type="ECO:0000313" key="3">
    <source>
        <dbReference type="EMBL" id="GAX77456.1"/>
    </source>
</evidence>
<organism evidence="3 4">
    <name type="scientific">Chlamydomonas eustigma</name>
    <dbReference type="NCBI Taxonomy" id="1157962"/>
    <lineage>
        <taxon>Eukaryota</taxon>
        <taxon>Viridiplantae</taxon>
        <taxon>Chlorophyta</taxon>
        <taxon>core chlorophytes</taxon>
        <taxon>Chlorophyceae</taxon>
        <taxon>CS clade</taxon>
        <taxon>Chlamydomonadales</taxon>
        <taxon>Chlamydomonadaceae</taxon>
        <taxon>Chlamydomonas</taxon>
    </lineage>
</organism>
<comment type="caution">
    <text evidence="3">The sequence shown here is derived from an EMBL/GenBank/DDBJ whole genome shotgun (WGS) entry which is preliminary data.</text>
</comment>
<protein>
    <recommendedName>
        <fullName evidence="5">Sfi1 spindle body domain-containing protein</fullName>
    </recommendedName>
</protein>
<feature type="compositionally biased region" description="Polar residues" evidence="2">
    <location>
        <begin position="255"/>
        <end position="269"/>
    </location>
</feature>
<evidence type="ECO:0000256" key="1">
    <source>
        <dbReference type="SAM" id="Coils"/>
    </source>
</evidence>
<dbReference type="OrthoDB" id="566935at2759"/>
<dbReference type="AlphaFoldDB" id="A0A250X329"/>